<dbReference type="AlphaFoldDB" id="A0AA38X846"/>
<dbReference type="InterPro" id="IPR012258">
    <property type="entry name" value="Acyl-CoA_oxidase"/>
</dbReference>
<dbReference type="GO" id="GO:0071949">
    <property type="term" value="F:FAD binding"/>
    <property type="evidence" value="ECO:0007669"/>
    <property type="project" value="InterPro"/>
</dbReference>
<organism evidence="4 5">
    <name type="scientific">Cladophialophora chaetospira</name>
    <dbReference type="NCBI Taxonomy" id="386627"/>
    <lineage>
        <taxon>Eukaryota</taxon>
        <taxon>Fungi</taxon>
        <taxon>Dikarya</taxon>
        <taxon>Ascomycota</taxon>
        <taxon>Pezizomycotina</taxon>
        <taxon>Eurotiomycetes</taxon>
        <taxon>Chaetothyriomycetidae</taxon>
        <taxon>Chaetothyriales</taxon>
        <taxon>Herpotrichiellaceae</taxon>
        <taxon>Cladophialophora</taxon>
    </lineage>
</organism>
<keyword evidence="2" id="KW-0560">Oxidoreductase</keyword>
<evidence type="ECO:0000259" key="3">
    <source>
        <dbReference type="Pfam" id="PF01756"/>
    </source>
</evidence>
<protein>
    <recommendedName>
        <fullName evidence="3">Acyl-CoA oxidase C-terminal domain-containing protein</fullName>
    </recommendedName>
</protein>
<dbReference type="EMBL" id="JAPDRK010000010">
    <property type="protein sequence ID" value="KAJ9608524.1"/>
    <property type="molecule type" value="Genomic_DNA"/>
</dbReference>
<accession>A0AA38X846</accession>
<proteinExistence type="inferred from homology"/>
<evidence type="ECO:0000313" key="5">
    <source>
        <dbReference type="Proteomes" id="UP001172673"/>
    </source>
</evidence>
<feature type="domain" description="Acyl-CoA oxidase C-terminal" evidence="3">
    <location>
        <begin position="40"/>
        <end position="167"/>
    </location>
</feature>
<dbReference type="PANTHER" id="PTHR10909:SF250">
    <property type="entry name" value="PEROXISOMAL ACYL-COENZYME A OXIDASE 1"/>
    <property type="match status" value="1"/>
</dbReference>
<dbReference type="GO" id="GO:0033540">
    <property type="term" value="P:fatty acid beta-oxidation using acyl-CoA oxidase"/>
    <property type="evidence" value="ECO:0007669"/>
    <property type="project" value="TreeGrafter"/>
</dbReference>
<dbReference type="GO" id="GO:0055088">
    <property type="term" value="P:lipid homeostasis"/>
    <property type="evidence" value="ECO:0007669"/>
    <property type="project" value="TreeGrafter"/>
</dbReference>
<dbReference type="PANTHER" id="PTHR10909">
    <property type="entry name" value="ELECTRON TRANSPORT OXIDOREDUCTASE"/>
    <property type="match status" value="1"/>
</dbReference>
<comment type="similarity">
    <text evidence="1">Belongs to the acyl-CoA oxidase family.</text>
</comment>
<dbReference type="InterPro" id="IPR036250">
    <property type="entry name" value="AcylCo_DH-like_C"/>
</dbReference>
<dbReference type="GO" id="GO:0005504">
    <property type="term" value="F:fatty acid binding"/>
    <property type="evidence" value="ECO:0007669"/>
    <property type="project" value="TreeGrafter"/>
</dbReference>
<evidence type="ECO:0000256" key="1">
    <source>
        <dbReference type="ARBA" id="ARBA00006288"/>
    </source>
</evidence>
<evidence type="ECO:0000256" key="2">
    <source>
        <dbReference type="ARBA" id="ARBA00023002"/>
    </source>
</evidence>
<dbReference type="InterPro" id="IPR002655">
    <property type="entry name" value="Acyl-CoA_oxidase_C"/>
</dbReference>
<gene>
    <name evidence="4" type="ORF">H2200_007512</name>
</gene>
<dbReference type="Gene3D" id="1.20.140.10">
    <property type="entry name" value="Butyryl-CoA Dehydrogenase, subunit A, domain 3"/>
    <property type="match status" value="1"/>
</dbReference>
<dbReference type="Proteomes" id="UP001172673">
    <property type="component" value="Unassembled WGS sequence"/>
</dbReference>
<sequence length="190" mass="20969">MQQRLKITSAGAWSSPETQEDVLELRAALIAQRHLSDVAEGKDTSYDVVELNLAHADLTYCRALQAQLEHAADGFKRTLKTLANLVALTAIIEGLAAFAGADFLSRENVSDLRVAHKDAISAFSGDLDAVMEAFGFTEYELNSVFARSDQTPYEGLLEVAKKSELTDNTFIRPTLLEARSLWKKYGRAKM</sequence>
<dbReference type="SUPFAM" id="SSF47203">
    <property type="entry name" value="Acyl-CoA dehydrogenase C-terminal domain-like"/>
    <property type="match status" value="1"/>
</dbReference>
<evidence type="ECO:0000313" key="4">
    <source>
        <dbReference type="EMBL" id="KAJ9608524.1"/>
    </source>
</evidence>
<name>A0AA38X846_9EURO</name>
<comment type="caution">
    <text evidence="4">The sequence shown here is derived from an EMBL/GenBank/DDBJ whole genome shotgun (WGS) entry which is preliminary data.</text>
</comment>
<dbReference type="GO" id="GO:0003997">
    <property type="term" value="F:acyl-CoA oxidase activity"/>
    <property type="evidence" value="ECO:0007669"/>
    <property type="project" value="InterPro"/>
</dbReference>
<reference evidence="4" key="1">
    <citation type="submission" date="2022-10" db="EMBL/GenBank/DDBJ databases">
        <title>Culturing micro-colonial fungi from biological soil crusts in the Mojave desert and describing Neophaeococcomyces mojavensis, and introducing the new genera and species Taxawa tesnikishii.</title>
        <authorList>
            <person name="Kurbessoian T."/>
            <person name="Stajich J.E."/>
        </authorList>
    </citation>
    <scope>NUCLEOTIDE SEQUENCE</scope>
    <source>
        <strain evidence="4">TK_41</strain>
    </source>
</reference>
<dbReference type="Pfam" id="PF01756">
    <property type="entry name" value="ACOX"/>
    <property type="match status" value="1"/>
</dbReference>
<dbReference type="GO" id="GO:0005777">
    <property type="term" value="C:peroxisome"/>
    <property type="evidence" value="ECO:0007669"/>
    <property type="project" value="InterPro"/>
</dbReference>
<keyword evidence="5" id="KW-1185">Reference proteome</keyword>